<dbReference type="EMBL" id="GECZ01023520">
    <property type="protein sequence ID" value="JAS46249.1"/>
    <property type="molecule type" value="Transcribed_RNA"/>
</dbReference>
<reference evidence="1" key="1">
    <citation type="submission" date="2015-11" db="EMBL/GenBank/DDBJ databases">
        <title>De novo transcriptome assembly of four potential Pierce s Disease insect vectors from Arizona vineyards.</title>
        <authorList>
            <person name="Tassone E.E."/>
        </authorList>
    </citation>
    <scope>NUCLEOTIDE SEQUENCE</scope>
</reference>
<gene>
    <name evidence="1" type="ORF">g.47289</name>
</gene>
<evidence type="ECO:0000313" key="1">
    <source>
        <dbReference type="EMBL" id="JAS46249.1"/>
    </source>
</evidence>
<name>A0A1B6F7L7_9HEMI</name>
<organism evidence="1">
    <name type="scientific">Cuerna arida</name>
    <dbReference type="NCBI Taxonomy" id="1464854"/>
    <lineage>
        <taxon>Eukaryota</taxon>
        <taxon>Metazoa</taxon>
        <taxon>Ecdysozoa</taxon>
        <taxon>Arthropoda</taxon>
        <taxon>Hexapoda</taxon>
        <taxon>Insecta</taxon>
        <taxon>Pterygota</taxon>
        <taxon>Neoptera</taxon>
        <taxon>Paraneoptera</taxon>
        <taxon>Hemiptera</taxon>
        <taxon>Auchenorrhyncha</taxon>
        <taxon>Membracoidea</taxon>
        <taxon>Cicadellidae</taxon>
        <taxon>Cicadellinae</taxon>
        <taxon>Proconiini</taxon>
        <taxon>Cuerna</taxon>
    </lineage>
</organism>
<feature type="non-terminal residue" evidence="1">
    <location>
        <position position="101"/>
    </location>
</feature>
<feature type="non-terminal residue" evidence="1">
    <location>
        <position position="1"/>
    </location>
</feature>
<sequence>FESRERPEIPPFSYIREPNEVEDRIDDVTGNSFLYPDSSAENVGDDTNSLTDFFKKSFQEVRDWLVTRGDQTANSEWIQLLTAFNQSVIQRNLTAIMTQLR</sequence>
<protein>
    <submittedName>
        <fullName evidence="1">Uncharacterized protein</fullName>
    </submittedName>
</protein>
<accession>A0A1B6F7L7</accession>
<proteinExistence type="predicted"/>
<dbReference type="AlphaFoldDB" id="A0A1B6F7L7"/>